<evidence type="ECO:0000313" key="1">
    <source>
        <dbReference type="EMBL" id="WFP17303.1"/>
    </source>
</evidence>
<protein>
    <submittedName>
        <fullName evidence="1">Thioesterase family protein</fullName>
        <ecNumber evidence="1">3.1.2.-</ecNumber>
    </submittedName>
</protein>
<dbReference type="PANTHER" id="PTHR31793">
    <property type="entry name" value="4-HYDROXYBENZOYL-COA THIOESTERASE FAMILY MEMBER"/>
    <property type="match status" value="1"/>
</dbReference>
<sequence>MAESESPTAEQQSITVNVPLRWGDMDAYGHINNARILSVLEEARIAVFGVPGGTGAPGGDSAPIDLLAGVSPGVLTLIAEHTVKYRQQLEYRATDVQITVRVLAVKGASVVIGYDLVDPVAQTLCVSASTTMVFVDGATGRPVRLSPEQRAALEPYCA</sequence>
<dbReference type="EMBL" id="CP121252">
    <property type="protein sequence ID" value="WFP17303.1"/>
    <property type="molecule type" value="Genomic_DNA"/>
</dbReference>
<dbReference type="InterPro" id="IPR029069">
    <property type="entry name" value="HotDog_dom_sf"/>
</dbReference>
<organism evidence="1 2">
    <name type="scientific">Citricoccus muralis</name>
    <dbReference type="NCBI Taxonomy" id="169134"/>
    <lineage>
        <taxon>Bacteria</taxon>
        <taxon>Bacillati</taxon>
        <taxon>Actinomycetota</taxon>
        <taxon>Actinomycetes</taxon>
        <taxon>Micrococcales</taxon>
        <taxon>Micrococcaceae</taxon>
        <taxon>Citricoccus</taxon>
    </lineage>
</organism>
<dbReference type="PANTHER" id="PTHR31793:SF24">
    <property type="entry name" value="LONG-CHAIN ACYL-COA THIOESTERASE FADM"/>
    <property type="match status" value="1"/>
</dbReference>
<reference evidence="1 2" key="1">
    <citation type="submission" date="2023-04" db="EMBL/GenBank/DDBJ databases">
        <title>Funneling lignin-derived compounds into biodiesel using alkali-halophilic Citricoccus sp. P2.</title>
        <authorList>
            <person name="Luo C.-B."/>
        </authorList>
    </citation>
    <scope>NUCLEOTIDE SEQUENCE [LARGE SCALE GENOMIC DNA]</scope>
    <source>
        <strain evidence="1 2">P2</strain>
    </source>
</reference>
<accession>A0ABY8H824</accession>
<dbReference type="InterPro" id="IPR050563">
    <property type="entry name" value="4-hydroxybenzoyl-CoA_TE"/>
</dbReference>
<dbReference type="RefSeq" id="WP_270106007.1">
    <property type="nucleotide sequence ID" value="NZ_CP121252.1"/>
</dbReference>
<keyword evidence="2" id="KW-1185">Reference proteome</keyword>
<keyword evidence="1" id="KW-0378">Hydrolase</keyword>
<dbReference type="GO" id="GO:0016787">
    <property type="term" value="F:hydrolase activity"/>
    <property type="evidence" value="ECO:0007669"/>
    <property type="project" value="UniProtKB-KW"/>
</dbReference>
<dbReference type="Pfam" id="PF13279">
    <property type="entry name" value="4HBT_2"/>
    <property type="match status" value="1"/>
</dbReference>
<name>A0ABY8H824_9MICC</name>
<proteinExistence type="predicted"/>
<dbReference type="Proteomes" id="UP001219037">
    <property type="component" value="Chromosome"/>
</dbReference>
<dbReference type="CDD" id="cd00586">
    <property type="entry name" value="4HBT"/>
    <property type="match status" value="1"/>
</dbReference>
<gene>
    <name evidence="1" type="ORF">P8192_04105</name>
</gene>
<dbReference type="SUPFAM" id="SSF54637">
    <property type="entry name" value="Thioesterase/thiol ester dehydrase-isomerase"/>
    <property type="match status" value="1"/>
</dbReference>
<evidence type="ECO:0000313" key="2">
    <source>
        <dbReference type="Proteomes" id="UP001219037"/>
    </source>
</evidence>
<dbReference type="Gene3D" id="3.10.129.10">
    <property type="entry name" value="Hotdog Thioesterase"/>
    <property type="match status" value="1"/>
</dbReference>
<dbReference type="EC" id="3.1.2.-" evidence="1"/>